<accession>A0A975GT69</accession>
<comment type="function">
    <text evidence="6">HflC and HflK could regulate a protease.</text>
</comment>
<keyword evidence="3" id="KW-0812">Transmembrane</keyword>
<dbReference type="InterPro" id="IPR036013">
    <property type="entry name" value="Band_7/SPFH_dom_sf"/>
</dbReference>
<keyword evidence="5" id="KW-0472">Membrane</keyword>
<evidence type="ECO:0000256" key="3">
    <source>
        <dbReference type="ARBA" id="ARBA00022692"/>
    </source>
</evidence>
<dbReference type="EMBL" id="CP061800">
    <property type="protein sequence ID" value="QTA92774.1"/>
    <property type="molecule type" value="Genomic_DNA"/>
</dbReference>
<dbReference type="PANTHER" id="PTHR42911">
    <property type="entry name" value="MODULATOR OF FTSH PROTEASE HFLC"/>
    <property type="match status" value="1"/>
</dbReference>
<evidence type="ECO:0000256" key="2">
    <source>
        <dbReference type="ARBA" id="ARBA00007862"/>
    </source>
</evidence>
<keyword evidence="9" id="KW-1185">Reference proteome</keyword>
<reference evidence="8" key="1">
    <citation type="journal article" date="2021" name="Microb. Physiol.">
        <title>Proteogenomic Insights into the Physiology of Marine, Sulfate-Reducing, Filamentous Desulfonema limicola and Desulfonema magnum.</title>
        <authorList>
            <person name="Schnaars V."/>
            <person name="Wohlbrand L."/>
            <person name="Scheve S."/>
            <person name="Hinrichs C."/>
            <person name="Reinhardt R."/>
            <person name="Rabus R."/>
        </authorList>
    </citation>
    <scope>NUCLEOTIDE SEQUENCE</scope>
    <source>
        <strain evidence="8">4be13</strain>
    </source>
</reference>
<dbReference type="SMART" id="SM00244">
    <property type="entry name" value="PHB"/>
    <property type="match status" value="1"/>
</dbReference>
<proteinExistence type="inferred from homology"/>
<evidence type="ECO:0000313" key="8">
    <source>
        <dbReference type="EMBL" id="QTA92774.1"/>
    </source>
</evidence>
<dbReference type="InterPro" id="IPR001107">
    <property type="entry name" value="Band_7"/>
</dbReference>
<gene>
    <name evidence="8" type="primary">hflC</name>
    <name evidence="8" type="ORF">dnm_088640</name>
</gene>
<keyword evidence="4" id="KW-1133">Transmembrane helix</keyword>
<dbReference type="PIRSF" id="PIRSF005651">
    <property type="entry name" value="HflC"/>
    <property type="match status" value="1"/>
</dbReference>
<evidence type="ECO:0000256" key="6">
    <source>
        <dbReference type="PIRNR" id="PIRNR005651"/>
    </source>
</evidence>
<comment type="similarity">
    <text evidence="2 6">Belongs to the band 7/mec-2 family. HflC subfamily.</text>
</comment>
<dbReference type="RefSeq" id="WP_207680002.1">
    <property type="nucleotide sequence ID" value="NZ_CP061800.1"/>
</dbReference>
<comment type="subcellular location">
    <subcellularLocation>
        <location evidence="1">Membrane</location>
        <topology evidence="1">Single-pass membrane protein</topology>
    </subcellularLocation>
</comment>
<dbReference type="CDD" id="cd03405">
    <property type="entry name" value="SPFH_HflC"/>
    <property type="match status" value="1"/>
</dbReference>
<evidence type="ECO:0000259" key="7">
    <source>
        <dbReference type="SMART" id="SM00244"/>
    </source>
</evidence>
<dbReference type="AlphaFoldDB" id="A0A975GT69"/>
<dbReference type="NCBIfam" id="TIGR01932">
    <property type="entry name" value="hflC"/>
    <property type="match status" value="1"/>
</dbReference>
<evidence type="ECO:0000313" key="9">
    <source>
        <dbReference type="Proteomes" id="UP000663722"/>
    </source>
</evidence>
<dbReference type="Proteomes" id="UP000663722">
    <property type="component" value="Chromosome"/>
</dbReference>
<organism evidence="8 9">
    <name type="scientific">Desulfonema magnum</name>
    <dbReference type="NCBI Taxonomy" id="45655"/>
    <lineage>
        <taxon>Bacteria</taxon>
        <taxon>Pseudomonadati</taxon>
        <taxon>Thermodesulfobacteriota</taxon>
        <taxon>Desulfobacteria</taxon>
        <taxon>Desulfobacterales</taxon>
        <taxon>Desulfococcaceae</taxon>
        <taxon>Desulfonema</taxon>
    </lineage>
</organism>
<name>A0A975GT69_9BACT</name>
<dbReference type="PANTHER" id="PTHR42911:SF1">
    <property type="entry name" value="MODULATOR OF FTSH PROTEASE HFLC"/>
    <property type="match status" value="1"/>
</dbReference>
<evidence type="ECO:0000256" key="1">
    <source>
        <dbReference type="ARBA" id="ARBA00004167"/>
    </source>
</evidence>
<dbReference type="InterPro" id="IPR010200">
    <property type="entry name" value="HflC"/>
</dbReference>
<evidence type="ECO:0000256" key="4">
    <source>
        <dbReference type="ARBA" id="ARBA00022989"/>
    </source>
</evidence>
<evidence type="ECO:0000256" key="5">
    <source>
        <dbReference type="ARBA" id="ARBA00023136"/>
    </source>
</evidence>
<dbReference type="KEGG" id="dmm:dnm_088640"/>
<dbReference type="GO" id="GO:0016020">
    <property type="term" value="C:membrane"/>
    <property type="evidence" value="ECO:0007669"/>
    <property type="project" value="UniProtKB-SubCell"/>
</dbReference>
<dbReference type="Pfam" id="PF01145">
    <property type="entry name" value="Band_7"/>
    <property type="match status" value="1"/>
</dbReference>
<feature type="domain" description="Band 7" evidence="7">
    <location>
        <begin position="20"/>
        <end position="210"/>
    </location>
</feature>
<dbReference type="SUPFAM" id="SSF117892">
    <property type="entry name" value="Band 7/SPFH domain"/>
    <property type="match status" value="1"/>
</dbReference>
<protein>
    <recommendedName>
        <fullName evidence="6">Protein HflC</fullName>
    </recommendedName>
</protein>
<sequence length="323" mass="36960">MKFKGIISVFAIVAFFLAYASAYVVDEREQVVLTRFGKVVRTRIEPGLDFKIPILEKANYFPKNLQEWDGDPGQIPTLDKTYIWVDAFARWKIVDPVKFFQTVSNMYSAIGRLDDIIDPAVRNFITSYSLIETVRKTNRKLDTLEIGLEDVQKDHKATQYTITTGREKITEGILKQAQPKLDKFGIELVDVKIKRLNYVDRVRKSVYDRMIAERKQIAEKFRSEGKGEASKIIGEKDRDLKQITSEAYKAAQEIKGKADAEALKIYAKAYGADPDFYSFSRTLEIYSETLDDKSSLILSTDSEFLKYFKGFGKKTYGLPTGQP</sequence>
<dbReference type="Gene3D" id="3.30.479.30">
    <property type="entry name" value="Band 7 domain"/>
    <property type="match status" value="1"/>
</dbReference>